<dbReference type="EMBL" id="VIRV01000008">
    <property type="protein sequence ID" value="MBY0758867.1"/>
    <property type="molecule type" value="Genomic_DNA"/>
</dbReference>
<evidence type="ECO:0000313" key="1">
    <source>
        <dbReference type="EMBL" id="MBY0758867.1"/>
    </source>
</evidence>
<proteinExistence type="predicted"/>
<sequence>MLNYETGALVKSLAGHDRGRLYIIIEETEDSLFLTDGRLRPMEKPKRKKKKHVQVILKKIEDEEFTDENIRTFIKKYQSEIM</sequence>
<comment type="caution">
    <text evidence="1">The sequence shown here is derived from an EMBL/GenBank/DDBJ whole genome shotgun (WGS) entry which is preliminary data.</text>
</comment>
<keyword evidence="2" id="KW-1185">Reference proteome</keyword>
<dbReference type="InterPro" id="IPR008991">
    <property type="entry name" value="Translation_prot_SH3-like_sf"/>
</dbReference>
<accession>A0ABS7L7V9</accession>
<dbReference type="Proteomes" id="UP000779049">
    <property type="component" value="Unassembled WGS sequence"/>
</dbReference>
<organism evidence="1 2">
    <name type="scientific">Sellimonas caecigallum</name>
    <dbReference type="NCBI Taxonomy" id="2592333"/>
    <lineage>
        <taxon>Bacteria</taxon>
        <taxon>Bacillati</taxon>
        <taxon>Bacillota</taxon>
        <taxon>Clostridia</taxon>
        <taxon>Lachnospirales</taxon>
        <taxon>Lachnospiraceae</taxon>
        <taxon>Sellimonas</taxon>
    </lineage>
</organism>
<dbReference type="RefSeq" id="WP_087209810.1">
    <property type="nucleotide sequence ID" value="NZ_CP173660.1"/>
</dbReference>
<evidence type="ECO:0008006" key="3">
    <source>
        <dbReference type="Google" id="ProtNLM"/>
    </source>
</evidence>
<name>A0ABS7L7V9_9FIRM</name>
<reference evidence="1 2" key="1">
    <citation type="journal article" date="2020" name="New Microbes New Infect">
        <title>Sellimonas caecigallum sp. nov., description and genome sequence of a new member of the Sellimonas genus isolated from the cecum of feral chicken.</title>
        <authorList>
            <person name="Wongkuna S."/>
            <person name="Ghimire S."/>
            <person name="Antony L."/>
            <person name="Chankhamhaengdecha S."/>
            <person name="Janvilisri T."/>
            <person name="Scaria J."/>
        </authorList>
    </citation>
    <scope>NUCLEOTIDE SEQUENCE [LARGE SCALE GENOMIC DNA]</scope>
    <source>
        <strain evidence="1 2">SW451</strain>
    </source>
</reference>
<protein>
    <recommendedName>
        <fullName evidence="3">RNA-binding protein</fullName>
    </recommendedName>
</protein>
<gene>
    <name evidence="1" type="ORF">FLB61_07175</name>
</gene>
<evidence type="ECO:0000313" key="2">
    <source>
        <dbReference type="Proteomes" id="UP000779049"/>
    </source>
</evidence>
<dbReference type="SUPFAM" id="SSF50104">
    <property type="entry name" value="Translation proteins SH3-like domain"/>
    <property type="match status" value="1"/>
</dbReference>